<sequence>RELLRFRSFLAQIMRQGMQLTMLLITQWVFLLCSFAVQSSSANLAADHSFFAPLDENQNVKLYWNVSIARKEIIFTVEAKATGWVGFGISSGQGKMQGADIVIGWDRHADGRVMPKIDSQQDCELISLEEDNGKTTMTFKRKLDTCDPQDNKIEAGTTKVIYAYHPEDPASENSILQHSLGNRGQRSVYLLNNANKEPTLPPDTKTFDIRHNMTVIPKDGTSYICKVFEIPKLNETHHIVKIEPVIQAGHEGVVHHILVYECSDDFPKHLLNYTGRCYASNMPPQIRECAGLLTIAGWAIGGKEFYYPEHVGFAIGKADSPKVVFLEVHYDNPQHKEGMIDSSGLRFHYTKQLRKYESGILMVGANVNPAMVIPPREKDWEINGFCSPDCTQKGLKETSLPEGGINVFSALLHTHLAGRKAFLRHVRGGVELPEIIRDDNYDFNFQEYQVLSKEVHIAPGDALINVCIYDTNDRFLVTTGGPSTYEEMCLTFAFYYPKVALSRCTSSEWPAVVNWAGKVGLRNLNETREPGFWTDNVNEGLVKAYKDNAEVNSFCASRGNPGENVRKPKPLIRTPYKPESSCRLTESVGSKAVVPSHLGLLVTAVTLIAVSV</sequence>
<dbReference type="PRINTS" id="PR00767">
    <property type="entry name" value="DBMONOXGNASE"/>
</dbReference>
<dbReference type="SMART" id="SM00664">
    <property type="entry name" value="DoH"/>
    <property type="match status" value="1"/>
</dbReference>
<feature type="domain" description="DOMON" evidence="4">
    <location>
        <begin position="58"/>
        <end position="165"/>
    </location>
</feature>
<keyword evidence="3" id="KW-0325">Glycoprotein</keyword>
<dbReference type="InterPro" id="IPR036939">
    <property type="entry name" value="Cu2_ascorb_mOase_N_sf"/>
</dbReference>
<keyword evidence="2" id="KW-1015">Disulfide bond</keyword>
<dbReference type="Pfam" id="PF03351">
    <property type="entry name" value="DOMON"/>
    <property type="match status" value="1"/>
</dbReference>
<dbReference type="EMBL" id="CALNXK010000028">
    <property type="protein sequence ID" value="CAH3115487.1"/>
    <property type="molecule type" value="Genomic_DNA"/>
</dbReference>
<dbReference type="InterPro" id="IPR014784">
    <property type="entry name" value="Cu2_ascorb_mOase-like_C"/>
</dbReference>
<dbReference type="SUPFAM" id="SSF49344">
    <property type="entry name" value="CBD9-like"/>
    <property type="match status" value="1"/>
</dbReference>
<dbReference type="PROSITE" id="PS50836">
    <property type="entry name" value="DOMON"/>
    <property type="match status" value="1"/>
</dbReference>
<dbReference type="Proteomes" id="UP001159405">
    <property type="component" value="Unassembled WGS sequence"/>
</dbReference>
<dbReference type="PANTHER" id="PTHR10157">
    <property type="entry name" value="DOPAMINE BETA HYDROXYLASE RELATED"/>
    <property type="match status" value="1"/>
</dbReference>
<dbReference type="Gene3D" id="2.60.120.310">
    <property type="entry name" value="Copper type II, ascorbate-dependent monooxygenase, N-terminal domain"/>
    <property type="match status" value="1"/>
</dbReference>
<keyword evidence="6" id="KW-1185">Reference proteome</keyword>
<comment type="caution">
    <text evidence="5">The sequence shown here is derived from an EMBL/GenBank/DDBJ whole genome shotgun (WGS) entry which is preliminary data.</text>
</comment>
<evidence type="ECO:0000256" key="1">
    <source>
        <dbReference type="ARBA" id="ARBA00010676"/>
    </source>
</evidence>
<dbReference type="InterPro" id="IPR045266">
    <property type="entry name" value="DOH_DOMON"/>
</dbReference>
<dbReference type="InterPro" id="IPR005018">
    <property type="entry name" value="DOMON_domain"/>
</dbReference>
<dbReference type="InterPro" id="IPR000323">
    <property type="entry name" value="Cu2_ascorb_mOase_N"/>
</dbReference>
<evidence type="ECO:0000256" key="3">
    <source>
        <dbReference type="ARBA" id="ARBA00023180"/>
    </source>
</evidence>
<organism evidence="5 6">
    <name type="scientific">Porites lobata</name>
    <dbReference type="NCBI Taxonomy" id="104759"/>
    <lineage>
        <taxon>Eukaryota</taxon>
        <taxon>Metazoa</taxon>
        <taxon>Cnidaria</taxon>
        <taxon>Anthozoa</taxon>
        <taxon>Hexacorallia</taxon>
        <taxon>Scleractinia</taxon>
        <taxon>Fungiina</taxon>
        <taxon>Poritidae</taxon>
        <taxon>Porites</taxon>
    </lineage>
</organism>
<evidence type="ECO:0000259" key="4">
    <source>
        <dbReference type="PROSITE" id="PS50836"/>
    </source>
</evidence>
<dbReference type="InterPro" id="IPR028460">
    <property type="entry name" value="Tbh/DBH"/>
</dbReference>
<comment type="similarity">
    <text evidence="1">Belongs to the copper type II ascorbate-dependent monooxygenase family.</text>
</comment>
<gene>
    <name evidence="5" type="ORF">PLOB_00023700</name>
</gene>
<dbReference type="Pfam" id="PF01082">
    <property type="entry name" value="Cu2_monooxygen"/>
    <property type="match status" value="1"/>
</dbReference>
<reference evidence="5 6" key="1">
    <citation type="submission" date="2022-05" db="EMBL/GenBank/DDBJ databases">
        <authorList>
            <consortium name="Genoscope - CEA"/>
            <person name="William W."/>
        </authorList>
    </citation>
    <scope>NUCLEOTIDE SEQUENCE [LARGE SCALE GENOMIC DNA]</scope>
</reference>
<dbReference type="PANTHER" id="PTHR10157:SF23">
    <property type="entry name" value="MOXD1 HOMOLOG 1"/>
    <property type="match status" value="1"/>
</dbReference>
<evidence type="ECO:0000313" key="5">
    <source>
        <dbReference type="EMBL" id="CAH3115487.1"/>
    </source>
</evidence>
<dbReference type="InterPro" id="IPR024548">
    <property type="entry name" value="Cu2_monoox_C"/>
</dbReference>
<dbReference type="InterPro" id="IPR000945">
    <property type="entry name" value="DBH-like"/>
</dbReference>
<dbReference type="Gene3D" id="2.60.120.230">
    <property type="match status" value="1"/>
</dbReference>
<dbReference type="CDD" id="cd09631">
    <property type="entry name" value="DOMON_DOH"/>
    <property type="match status" value="1"/>
</dbReference>
<accession>A0ABN8NMZ5</accession>
<dbReference type="InterPro" id="IPR008977">
    <property type="entry name" value="PHM/PNGase_F_dom_sf"/>
</dbReference>
<feature type="non-terminal residue" evidence="5">
    <location>
        <position position="1"/>
    </location>
</feature>
<protein>
    <recommendedName>
        <fullName evidence="4">DOMON domain-containing protein</fullName>
    </recommendedName>
</protein>
<proteinExistence type="inferred from homology"/>
<dbReference type="SUPFAM" id="SSF49742">
    <property type="entry name" value="PHM/PNGase F"/>
    <property type="match status" value="2"/>
</dbReference>
<name>A0ABN8NMZ5_9CNID</name>
<evidence type="ECO:0000313" key="6">
    <source>
        <dbReference type="Proteomes" id="UP001159405"/>
    </source>
</evidence>
<dbReference type="Gene3D" id="2.60.40.1210">
    <property type="entry name" value="Cellobiose dehydrogenase, cytochrome domain"/>
    <property type="match status" value="1"/>
</dbReference>
<dbReference type="Pfam" id="PF03712">
    <property type="entry name" value="Cu2_monoox_C"/>
    <property type="match status" value="1"/>
</dbReference>
<evidence type="ECO:0000256" key="2">
    <source>
        <dbReference type="ARBA" id="ARBA00023157"/>
    </source>
</evidence>